<accession>A0AAD5S883</accession>
<dbReference type="SUPFAM" id="SSF48403">
    <property type="entry name" value="Ankyrin repeat"/>
    <property type="match status" value="4"/>
</dbReference>
<keyword evidence="1" id="KW-0677">Repeat</keyword>
<dbReference type="Pfam" id="PF00023">
    <property type="entry name" value="Ank"/>
    <property type="match status" value="3"/>
</dbReference>
<keyword evidence="4" id="KW-0175">Coiled coil</keyword>
<evidence type="ECO:0000256" key="5">
    <source>
        <dbReference type="SAM" id="MobiDB-lite"/>
    </source>
</evidence>
<evidence type="ECO:0000256" key="3">
    <source>
        <dbReference type="PROSITE-ProRule" id="PRU00023"/>
    </source>
</evidence>
<dbReference type="Gene3D" id="1.25.40.20">
    <property type="entry name" value="Ankyrin repeat-containing domain"/>
    <property type="match status" value="4"/>
</dbReference>
<feature type="compositionally biased region" description="Acidic residues" evidence="5">
    <location>
        <begin position="594"/>
        <end position="632"/>
    </location>
</feature>
<feature type="repeat" description="ANK" evidence="3">
    <location>
        <begin position="1126"/>
        <end position="1147"/>
    </location>
</feature>
<feature type="compositionally biased region" description="Acidic residues" evidence="5">
    <location>
        <begin position="1175"/>
        <end position="1197"/>
    </location>
</feature>
<feature type="repeat" description="ANK" evidence="3">
    <location>
        <begin position="543"/>
        <end position="567"/>
    </location>
</feature>
<comment type="caution">
    <text evidence="6">The sequence shown here is derived from an EMBL/GenBank/DDBJ whole genome shotgun (WGS) entry which is preliminary data.</text>
</comment>
<feature type="region of interest" description="Disordered" evidence="5">
    <location>
        <begin position="966"/>
        <end position="987"/>
    </location>
</feature>
<protein>
    <recommendedName>
        <fullName evidence="8">Ankyrin repeat protein</fullName>
    </recommendedName>
</protein>
<feature type="repeat" description="ANK" evidence="3">
    <location>
        <begin position="689"/>
        <end position="715"/>
    </location>
</feature>
<evidence type="ECO:0000256" key="4">
    <source>
        <dbReference type="SAM" id="Coils"/>
    </source>
</evidence>
<feature type="compositionally biased region" description="Basic and acidic residues" evidence="5">
    <location>
        <begin position="1384"/>
        <end position="1405"/>
    </location>
</feature>
<dbReference type="Pfam" id="PF12796">
    <property type="entry name" value="Ank_2"/>
    <property type="match status" value="2"/>
</dbReference>
<evidence type="ECO:0000313" key="6">
    <source>
        <dbReference type="EMBL" id="KAJ3047915.1"/>
    </source>
</evidence>
<name>A0AAD5S883_9FUNG</name>
<reference evidence="6" key="1">
    <citation type="submission" date="2020-05" db="EMBL/GenBank/DDBJ databases">
        <title>Phylogenomic resolution of chytrid fungi.</title>
        <authorList>
            <person name="Stajich J.E."/>
            <person name="Amses K."/>
            <person name="Simmons R."/>
            <person name="Seto K."/>
            <person name="Myers J."/>
            <person name="Bonds A."/>
            <person name="Quandt C.A."/>
            <person name="Barry K."/>
            <person name="Liu P."/>
            <person name="Grigoriev I."/>
            <person name="Longcore J.E."/>
            <person name="James T.Y."/>
        </authorList>
    </citation>
    <scope>NUCLEOTIDE SEQUENCE</scope>
    <source>
        <strain evidence="6">JEL0318</strain>
    </source>
</reference>
<keyword evidence="7" id="KW-1185">Reference proteome</keyword>
<evidence type="ECO:0000256" key="2">
    <source>
        <dbReference type="ARBA" id="ARBA00023043"/>
    </source>
</evidence>
<feature type="region of interest" description="Disordered" evidence="5">
    <location>
        <begin position="570"/>
        <end position="676"/>
    </location>
</feature>
<feature type="region of interest" description="Disordered" evidence="5">
    <location>
        <begin position="1365"/>
        <end position="1420"/>
    </location>
</feature>
<evidence type="ECO:0000256" key="1">
    <source>
        <dbReference type="ARBA" id="ARBA00022737"/>
    </source>
</evidence>
<dbReference type="PRINTS" id="PR01415">
    <property type="entry name" value="ANKYRIN"/>
</dbReference>
<feature type="compositionally biased region" description="Acidic residues" evidence="5">
    <location>
        <begin position="662"/>
        <end position="676"/>
    </location>
</feature>
<gene>
    <name evidence="6" type="ORF">HK097_011042</name>
</gene>
<dbReference type="EMBL" id="JADGJD010000878">
    <property type="protein sequence ID" value="KAJ3047915.1"/>
    <property type="molecule type" value="Genomic_DNA"/>
</dbReference>
<sequence length="1778" mass="200767">MAAALDKSYKAALTAATTVSQRKQLLSDVIAEENQYRKLFAQEPNNAKIKDPYVSLVPIHADESVWRAWGQQEDPASVLMPLDSKLRAKAGTQMVADKTEFLLNWRILTEGSLHFLDWSNIFAAGGSVLACLSPVPVEHDTPAACRNYFREKYPGSDIDLFIYGLDEAGAKAKMEQIYNCIIDACPFETTVFRTAHAVTIVSEYPYRHVQIVLRLYKSPAEILMGFDVDSCGVGFDGKHVWATRRAHLAIIAQANTIDMTRRSPSYEMRLAKYADRGFEIHVPTIDRSRIDPQIYERSYNKVNGLARLLVLEALRDQQKRLNFKEHQRKRRLRPPHENAGNYASLSWARSGDLKAGSVDANDYQSVLLAWGPKWTAKRLTKLAHKKDFMLNNPYLMHKWRKTRHHQHPTFYGTMSDIFEDCCGQCPPLPPDYDPEEKNLYVSGALSFLSDNPGRQSIGSFNPITDEDWTEDAYIPSSIDPILHAIAGDDVTAVLTLLDNTQTDINRRDWVGRTFLQFATFCNSKKVVEGLIERGARISYTLPDGRTALHVAAQYGFVEVAEMLLKRNRKNVEEREGREGGGGKTDQTAVKEAMTDDEEGGGEEEDQISKEDEDDEPTSEIPVEDSDAPEAEYESVTHDDLSEDDDYEKVKKPTKQTSSSGSEGEEPPEDKQEEEPEDDIIDLSFVDWDFKMSPLHFACFHGHAKVVKLLLEYGASGRQMVKYKNMGYRSAFLKDGYVPAASYGCYYLATLAVEEQDRMDVIEALVEAGVPCLPDDNRNTLSLQLFTEGREELALAIWKRWPELVKSKIDFMNSSYATVVSVAAENGKVAVVKELLDGGAAADPTLSACKDLIKYAIQKRTGMWELNYKYKSDPRVLQSTLPNVALFKAVSNGHHQSARLLLENGADVNRVVDSSATILDVITKKVEEVKKRVEDGKKEKVEKEETWSLKVGKEDPEGLEAFLLGTEALNPEEGDDEEKEVPITEEEEKSLEKYFASDADDEPAPSEDLLKKDKTTRADERFLRRLELCIKVLTEFSAKTFKELNPDIEVPDRQQWYNNYTSQSNDLGEDTIIANLYAGRILSADEGRAYYQLFQAAWTNDLETIRKLCVEASKEKRLLVTVQTRSEGITPLTVAAYKGHVECVKLLMTICGEQIKGVQKKGDKADRTMNNYRLDDESDDSCDESDDDGEEESDAEVSEEVWSEISQEDYLQRNGFIGNWFLKRKEWESEESREGPLVDAVKKKFEKKNTIRVTAMDVAIIRGHLEIVKVLMEVAGDIADVGFYPRDSTVAQIPPDQVMNPAVDLHAPAMKSELIRHSPIEWAYSVGSLEMLKLVLTEGFCGEWFNELFDLDKVWKEHRRKFEQVRRQTDQDVAQVAAPTGGATEARHYEGLKPKSKQQKEKKAEEEHDDEEEKEEDQKTIHHNSLLQRAAIFGRVDVIDYLLAGDHATQIINEAMSRNPSDPRTIYLSSLTPEQFSSAVKQILGTEVREGYRRSENALHWAVLNDAGDAIRALWRGLGEEGFRKMLEEHYRDENAVHIAAASGFVGSLQAIVEVAGTEVLQLEDRRRGWNVVHFAAHHNRLPIIEKLFELTPPETFTTLLTKQSTRFRHTPLMIATMRGYHRLVKVLREYTETASPIDFQGLHPLHLAIRGEHLSIVKEFLMSEDGNALNQEDASGFTPLGTAIQMLHHHLRDNDKQVLSAPEKVVDAKEEDLDGYGERKLGNRPAQVYKVVKDATKGSAAMREVVPLEVMSGATRVAIEIEDKGDRQLEADEGRSKY</sequence>
<evidence type="ECO:0000313" key="7">
    <source>
        <dbReference type="Proteomes" id="UP001212841"/>
    </source>
</evidence>
<feature type="compositionally biased region" description="Basic and acidic residues" evidence="5">
    <location>
        <begin position="570"/>
        <end position="580"/>
    </location>
</feature>
<feature type="compositionally biased region" description="Acidic residues" evidence="5">
    <location>
        <begin position="969"/>
        <end position="987"/>
    </location>
</feature>
<proteinExistence type="predicted"/>
<dbReference type="InterPro" id="IPR036770">
    <property type="entry name" value="Ankyrin_rpt-contain_sf"/>
</dbReference>
<dbReference type="InterPro" id="IPR002110">
    <property type="entry name" value="Ankyrin_rpt"/>
</dbReference>
<feature type="region of interest" description="Disordered" evidence="5">
    <location>
        <begin position="1167"/>
        <end position="1197"/>
    </location>
</feature>
<feature type="repeat" description="ANK" evidence="3">
    <location>
        <begin position="880"/>
        <end position="912"/>
    </location>
</feature>
<organism evidence="6 7">
    <name type="scientific">Rhizophlyctis rosea</name>
    <dbReference type="NCBI Taxonomy" id="64517"/>
    <lineage>
        <taxon>Eukaryota</taxon>
        <taxon>Fungi</taxon>
        <taxon>Fungi incertae sedis</taxon>
        <taxon>Chytridiomycota</taxon>
        <taxon>Chytridiomycota incertae sedis</taxon>
        <taxon>Chytridiomycetes</taxon>
        <taxon>Rhizophlyctidales</taxon>
        <taxon>Rhizophlyctidaceae</taxon>
        <taxon>Rhizophlyctis</taxon>
    </lineage>
</organism>
<feature type="coiled-coil region" evidence="4">
    <location>
        <begin position="918"/>
        <end position="945"/>
    </location>
</feature>
<dbReference type="SMART" id="SM00248">
    <property type="entry name" value="ANK"/>
    <property type="match status" value="15"/>
</dbReference>
<dbReference type="PANTHER" id="PTHR24198">
    <property type="entry name" value="ANKYRIN REPEAT AND PROTEIN KINASE DOMAIN-CONTAINING PROTEIN"/>
    <property type="match status" value="1"/>
</dbReference>
<dbReference type="PANTHER" id="PTHR24198:SF165">
    <property type="entry name" value="ANKYRIN REPEAT-CONTAINING PROTEIN-RELATED"/>
    <property type="match status" value="1"/>
</dbReference>
<keyword evidence="2 3" id="KW-0040">ANK repeat</keyword>
<dbReference type="Proteomes" id="UP001212841">
    <property type="component" value="Unassembled WGS sequence"/>
</dbReference>
<dbReference type="PROSITE" id="PS50088">
    <property type="entry name" value="ANK_REPEAT"/>
    <property type="match status" value="4"/>
</dbReference>
<dbReference type="PROSITE" id="PS50297">
    <property type="entry name" value="ANK_REP_REGION"/>
    <property type="match status" value="3"/>
</dbReference>
<evidence type="ECO:0008006" key="8">
    <source>
        <dbReference type="Google" id="ProtNLM"/>
    </source>
</evidence>